<accession>A0A4Z1FCT1</accession>
<name>A0A4Z1FCT1_9HELO</name>
<sequence>MSASLPSLRQSSRLTSPRGVFRFLDLPGETRNKIYEMVTCDIEDPEPLDNLNTISLPVYKKKFNPNLLLTCRQIHDEAKYVMMTKNLFVEVQLSGVGRRLNNEFQFMLCLYRVPVVCIKTDIQPEDRSFDGCVVRYRVSCDERRSVWERDSIDSLVISHRHMNQFLEAIHQTQWFISTCTQIRSYHDITLQNPFVSRSAHVGGSRSQFSIQALQKKEEALLSPFSTVKEGPIYISKDWSGSYVQHDNTRPPAVSSITTESVLEDLEEIIRKGRDHHLRGIYVYAEAFYKLADYKISVLMNSLRNTTVTRLFEKEGLEPDDQVIEGQIFEDQLAEIYSTICYHRAQNALADMRHLIDNGLGQHTSDACDIIHKMASQGRAPLPFPHFIPNPERTADHIFMEAVSFRLWEEVRRGDRWSIDRALEKVELGLEMAPNHPWLKAEKYRIVRRRVESVLDLSIVWNVAHPLFADRSQFYYN</sequence>
<gene>
    <name evidence="1" type="ORF">BPAE_0238g00100</name>
</gene>
<proteinExistence type="predicted"/>
<dbReference type="InterPro" id="IPR038883">
    <property type="entry name" value="AN11006-like"/>
</dbReference>
<dbReference type="Proteomes" id="UP000297910">
    <property type="component" value="Unassembled WGS sequence"/>
</dbReference>
<evidence type="ECO:0000313" key="2">
    <source>
        <dbReference type="Proteomes" id="UP000297910"/>
    </source>
</evidence>
<dbReference type="AlphaFoldDB" id="A0A4Z1FCT1"/>
<dbReference type="PANTHER" id="PTHR42085">
    <property type="entry name" value="F-BOX DOMAIN-CONTAINING PROTEIN"/>
    <property type="match status" value="1"/>
</dbReference>
<comment type="caution">
    <text evidence="1">The sequence shown here is derived from an EMBL/GenBank/DDBJ whole genome shotgun (WGS) entry which is preliminary data.</text>
</comment>
<keyword evidence="2" id="KW-1185">Reference proteome</keyword>
<dbReference type="PANTHER" id="PTHR42085:SF1">
    <property type="entry name" value="F-BOX DOMAIN-CONTAINING PROTEIN"/>
    <property type="match status" value="1"/>
</dbReference>
<protein>
    <submittedName>
        <fullName evidence="1">Uncharacterized protein</fullName>
    </submittedName>
</protein>
<organism evidence="1 2">
    <name type="scientific">Botrytis paeoniae</name>
    <dbReference type="NCBI Taxonomy" id="278948"/>
    <lineage>
        <taxon>Eukaryota</taxon>
        <taxon>Fungi</taxon>
        <taxon>Dikarya</taxon>
        <taxon>Ascomycota</taxon>
        <taxon>Pezizomycotina</taxon>
        <taxon>Leotiomycetes</taxon>
        <taxon>Helotiales</taxon>
        <taxon>Sclerotiniaceae</taxon>
        <taxon>Botrytis</taxon>
    </lineage>
</organism>
<dbReference type="EMBL" id="PQXI01000237">
    <property type="protein sequence ID" value="TGO21139.1"/>
    <property type="molecule type" value="Genomic_DNA"/>
</dbReference>
<evidence type="ECO:0000313" key="1">
    <source>
        <dbReference type="EMBL" id="TGO21139.1"/>
    </source>
</evidence>
<reference evidence="1 2" key="1">
    <citation type="submission" date="2017-12" db="EMBL/GenBank/DDBJ databases">
        <title>Comparative genomics of Botrytis spp.</title>
        <authorList>
            <person name="Valero-Jimenez C.A."/>
            <person name="Tapia P."/>
            <person name="Veloso J."/>
            <person name="Silva-Moreno E."/>
            <person name="Staats M."/>
            <person name="Valdes J.H."/>
            <person name="Van Kan J.A.L."/>
        </authorList>
    </citation>
    <scope>NUCLEOTIDE SEQUENCE [LARGE SCALE GENOMIC DNA]</scope>
    <source>
        <strain evidence="1 2">Bp0003</strain>
    </source>
</reference>